<sequence length="155" mass="17667">MQSEQPSNGHLGTAWEIAIVVIFGKYLLACNSDTSFDHFLSVGLVAIILAATVFQVRRRRRQKRQRELENDIENAKTPKGKTRSQEKRRRTGSIHTVDGITEKRSDAVGAGDGRSIDEVIRKPSPSFQLKQANDSSYNEYLSKKPPNYYWEERLN</sequence>
<dbReference type="Proteomes" id="UP000629468">
    <property type="component" value="Unassembled WGS sequence"/>
</dbReference>
<keyword evidence="2" id="KW-0812">Transmembrane</keyword>
<accession>A0A8H7KIJ5</accession>
<evidence type="ECO:0000313" key="3">
    <source>
        <dbReference type="EMBL" id="KAF7778448.1"/>
    </source>
</evidence>
<gene>
    <name evidence="3" type="ORF">Agabi119p4_2793</name>
</gene>
<evidence type="ECO:0000256" key="1">
    <source>
        <dbReference type="SAM" id="MobiDB-lite"/>
    </source>
</evidence>
<name>A0A8H7KIJ5_AGABI</name>
<feature type="transmembrane region" description="Helical" evidence="2">
    <location>
        <begin position="12"/>
        <end position="29"/>
    </location>
</feature>
<keyword evidence="2" id="KW-0472">Membrane</keyword>
<evidence type="ECO:0000256" key="2">
    <source>
        <dbReference type="SAM" id="Phobius"/>
    </source>
</evidence>
<feature type="compositionally biased region" description="Basic and acidic residues" evidence="1">
    <location>
        <begin position="65"/>
        <end position="76"/>
    </location>
</feature>
<proteinExistence type="predicted"/>
<evidence type="ECO:0000313" key="4">
    <source>
        <dbReference type="Proteomes" id="UP000629468"/>
    </source>
</evidence>
<feature type="compositionally biased region" description="Basic residues" evidence="1">
    <location>
        <begin position="78"/>
        <end position="92"/>
    </location>
</feature>
<comment type="caution">
    <text evidence="3">The sequence shown here is derived from an EMBL/GenBank/DDBJ whole genome shotgun (WGS) entry which is preliminary data.</text>
</comment>
<feature type="region of interest" description="Disordered" evidence="1">
    <location>
        <begin position="57"/>
        <end position="142"/>
    </location>
</feature>
<dbReference type="AlphaFoldDB" id="A0A8H7KIJ5"/>
<feature type="compositionally biased region" description="Polar residues" evidence="1">
    <location>
        <begin position="125"/>
        <end position="139"/>
    </location>
</feature>
<reference evidence="3 4" key="1">
    <citation type="journal article" name="Sci. Rep.">
        <title>Telomere-to-telomere assembled and centromere annotated genomes of the two main subspecies of the button mushroom Agaricus bisporus reveal especially polymorphic chromosome ends.</title>
        <authorList>
            <person name="Sonnenberg A.S.M."/>
            <person name="Sedaghat-Telgerd N."/>
            <person name="Lavrijssen B."/>
            <person name="Ohm R.A."/>
            <person name="Hendrickx P.M."/>
            <person name="Scholtmeijer K."/>
            <person name="Baars J.J.P."/>
            <person name="van Peer A."/>
        </authorList>
    </citation>
    <scope>NUCLEOTIDE SEQUENCE [LARGE SCALE GENOMIC DNA]</scope>
    <source>
        <strain evidence="3 4">H119_p4</strain>
    </source>
</reference>
<keyword evidence="2" id="KW-1133">Transmembrane helix</keyword>
<dbReference type="EMBL" id="JABXXO010000004">
    <property type="protein sequence ID" value="KAF7778448.1"/>
    <property type="molecule type" value="Genomic_DNA"/>
</dbReference>
<feature type="transmembrane region" description="Helical" evidence="2">
    <location>
        <begin position="35"/>
        <end position="56"/>
    </location>
</feature>
<organism evidence="3 4">
    <name type="scientific">Agaricus bisporus var. burnettii</name>
    <dbReference type="NCBI Taxonomy" id="192524"/>
    <lineage>
        <taxon>Eukaryota</taxon>
        <taxon>Fungi</taxon>
        <taxon>Dikarya</taxon>
        <taxon>Basidiomycota</taxon>
        <taxon>Agaricomycotina</taxon>
        <taxon>Agaricomycetes</taxon>
        <taxon>Agaricomycetidae</taxon>
        <taxon>Agaricales</taxon>
        <taxon>Agaricineae</taxon>
        <taxon>Agaricaceae</taxon>
        <taxon>Agaricus</taxon>
    </lineage>
</organism>
<protein>
    <submittedName>
        <fullName evidence="3">Uncharacterized protein</fullName>
    </submittedName>
</protein>